<evidence type="ECO:0000256" key="1">
    <source>
        <dbReference type="SAM" id="MobiDB-lite"/>
    </source>
</evidence>
<protein>
    <submittedName>
        <fullName evidence="2">Uncharacterized protein</fullName>
    </submittedName>
</protein>
<evidence type="ECO:0000313" key="2">
    <source>
        <dbReference type="WBParaSite" id="MCU_007231-RA"/>
    </source>
</evidence>
<sequence>MQTVVLDNSALRQDISDSSRGRMRLSSQRAYTKTSQPRQKPPPPPPPPPLPPQRAHVFVDVASPPSFPPNLATAKW</sequence>
<accession>A0A5K3FGM5</accession>
<reference evidence="2" key="1">
    <citation type="submission" date="2019-11" db="UniProtKB">
        <authorList>
            <consortium name="WormBaseParasite"/>
        </authorList>
    </citation>
    <scope>IDENTIFICATION</scope>
</reference>
<dbReference type="AlphaFoldDB" id="A0A5K3FGM5"/>
<feature type="region of interest" description="Disordered" evidence="1">
    <location>
        <begin position="1"/>
        <end position="55"/>
    </location>
</feature>
<organism evidence="2">
    <name type="scientific">Mesocestoides corti</name>
    <name type="common">Flatworm</name>
    <dbReference type="NCBI Taxonomy" id="53468"/>
    <lineage>
        <taxon>Eukaryota</taxon>
        <taxon>Metazoa</taxon>
        <taxon>Spiralia</taxon>
        <taxon>Lophotrochozoa</taxon>
        <taxon>Platyhelminthes</taxon>
        <taxon>Cestoda</taxon>
        <taxon>Eucestoda</taxon>
        <taxon>Cyclophyllidea</taxon>
        <taxon>Mesocestoididae</taxon>
        <taxon>Mesocestoides</taxon>
    </lineage>
</organism>
<dbReference type="WBParaSite" id="MCU_007231-RA">
    <property type="protein sequence ID" value="MCU_007231-RA"/>
    <property type="gene ID" value="MCU_007231"/>
</dbReference>
<name>A0A5K3FGM5_MESCO</name>
<proteinExistence type="predicted"/>
<feature type="compositionally biased region" description="Pro residues" evidence="1">
    <location>
        <begin position="39"/>
        <end position="52"/>
    </location>
</feature>
<feature type="compositionally biased region" description="Polar residues" evidence="1">
    <location>
        <begin position="25"/>
        <end position="38"/>
    </location>
</feature>